<dbReference type="GO" id="GO:0000271">
    <property type="term" value="P:polysaccharide biosynthetic process"/>
    <property type="evidence" value="ECO:0007669"/>
    <property type="project" value="TreeGrafter"/>
</dbReference>
<dbReference type="GO" id="GO:0030170">
    <property type="term" value="F:pyridoxal phosphate binding"/>
    <property type="evidence" value="ECO:0007669"/>
    <property type="project" value="TreeGrafter"/>
</dbReference>
<dbReference type="PANTHER" id="PTHR30244:SF34">
    <property type="entry name" value="DTDP-4-AMINO-4,6-DIDEOXYGALACTOSE TRANSAMINASE"/>
    <property type="match status" value="1"/>
</dbReference>
<comment type="caution">
    <text evidence="3">The sequence shown here is derived from an EMBL/GenBank/DDBJ whole genome shotgun (WGS) entry which is preliminary data.</text>
</comment>
<dbReference type="GO" id="GO:0008483">
    <property type="term" value="F:transaminase activity"/>
    <property type="evidence" value="ECO:0007669"/>
    <property type="project" value="UniProtKB-KW"/>
</dbReference>
<keyword evidence="3" id="KW-0808">Transferase</keyword>
<dbReference type="AlphaFoldDB" id="A0A7X6IAR4"/>
<reference evidence="3 4" key="1">
    <citation type="journal article" date="2020" name="Nature">
        <title>Bacterial chemolithoautotrophy via manganese oxidation.</title>
        <authorList>
            <person name="Yu H."/>
            <person name="Leadbetter J.R."/>
        </authorList>
    </citation>
    <scope>NUCLEOTIDE SEQUENCE [LARGE SCALE GENOMIC DNA]</scope>
    <source>
        <strain evidence="3 4">Mn-1</strain>
    </source>
</reference>
<evidence type="ECO:0000313" key="3">
    <source>
        <dbReference type="EMBL" id="NKE70659.1"/>
    </source>
</evidence>
<dbReference type="InterPro" id="IPR015421">
    <property type="entry name" value="PyrdxlP-dep_Trfase_major"/>
</dbReference>
<keyword evidence="4" id="KW-1185">Reference proteome</keyword>
<dbReference type="SUPFAM" id="SSF53383">
    <property type="entry name" value="PLP-dependent transferases"/>
    <property type="match status" value="1"/>
</dbReference>
<accession>A0A7X6IAR4</accession>
<name>A0A7X6IAR4_9BACT</name>
<sequence length="388" mass="43848">MNPAIVIKGKSRSKGYFIPVLPAPSATSLRRREGALPFPFSHPRYYDYYFGRNAVWHGMKQIGLPENRRILVPAYHHGVEVEAILQAGYQVDFYRVDLKLQIDLEDLEKKITPETGMIYLIYYIGFPHPVEEIVRLCKRHGLALAEDCALSLFSEVDGKPMGSFGDVGIFSFHKTLPLPNGGGLVVNRTDRPLPPQRIGPPLVSTLSHLTGGIMNRLKMSHPATGAFLHAFSREFVSTLLRIGKVDRTSVANMEFNLNKVDWGMSGLSKAILQTIDPAEVVSRRRENFSYLLARLDCKDRFVFDALPPGVCPLFFPILVEEKERVCRNLMARGIETVDFWGISHPSVPKGIYGEVEYVRARLLELPIHQGLHQGHLDYMIEILKETLR</sequence>
<evidence type="ECO:0000313" key="4">
    <source>
        <dbReference type="Proteomes" id="UP000534783"/>
    </source>
</evidence>
<dbReference type="InterPro" id="IPR015422">
    <property type="entry name" value="PyrdxlP-dep_Trfase_small"/>
</dbReference>
<proteinExistence type="inferred from homology"/>
<gene>
    <name evidence="3" type="ORF">MNODULE_07910</name>
</gene>
<dbReference type="EMBL" id="VTOW01000001">
    <property type="protein sequence ID" value="NKE70659.1"/>
    <property type="molecule type" value="Genomic_DNA"/>
</dbReference>
<dbReference type="Gene3D" id="3.90.1150.10">
    <property type="entry name" value="Aspartate Aminotransferase, domain 1"/>
    <property type="match status" value="1"/>
</dbReference>
<dbReference type="Proteomes" id="UP000534783">
    <property type="component" value="Unassembled WGS sequence"/>
</dbReference>
<dbReference type="InterPro" id="IPR000653">
    <property type="entry name" value="DegT/StrS_aminotransferase"/>
</dbReference>
<dbReference type="PANTHER" id="PTHR30244">
    <property type="entry name" value="TRANSAMINASE"/>
    <property type="match status" value="1"/>
</dbReference>
<keyword evidence="2" id="KW-0663">Pyridoxal phosphate</keyword>
<evidence type="ECO:0000256" key="1">
    <source>
        <dbReference type="ARBA" id="ARBA00037999"/>
    </source>
</evidence>
<organism evidence="3 4">
    <name type="scientific">Candidatus Manganitrophus noduliformans</name>
    <dbReference type="NCBI Taxonomy" id="2606439"/>
    <lineage>
        <taxon>Bacteria</taxon>
        <taxon>Pseudomonadati</taxon>
        <taxon>Nitrospirota</taxon>
        <taxon>Nitrospiria</taxon>
        <taxon>Candidatus Troglogloeales</taxon>
        <taxon>Candidatus Manganitrophaceae</taxon>
        <taxon>Candidatus Manganitrophus</taxon>
    </lineage>
</organism>
<protein>
    <submittedName>
        <fullName evidence="3">Aminotransferase class V-fold PLP-dependent enzyme</fullName>
    </submittedName>
</protein>
<dbReference type="Pfam" id="PF01041">
    <property type="entry name" value="DegT_DnrJ_EryC1"/>
    <property type="match status" value="1"/>
</dbReference>
<dbReference type="RefSeq" id="WP_168058896.1">
    <property type="nucleotide sequence ID" value="NZ_VTOW01000001.1"/>
</dbReference>
<evidence type="ECO:0000256" key="2">
    <source>
        <dbReference type="RuleBase" id="RU004508"/>
    </source>
</evidence>
<dbReference type="Gene3D" id="3.40.640.10">
    <property type="entry name" value="Type I PLP-dependent aspartate aminotransferase-like (Major domain)"/>
    <property type="match status" value="1"/>
</dbReference>
<dbReference type="InterPro" id="IPR015424">
    <property type="entry name" value="PyrdxlP-dep_Trfase"/>
</dbReference>
<keyword evidence="3" id="KW-0032">Aminotransferase</keyword>
<comment type="similarity">
    <text evidence="1 2">Belongs to the DegT/DnrJ/EryC1 family.</text>
</comment>